<evidence type="ECO:0000256" key="1">
    <source>
        <dbReference type="SAM" id="MobiDB-lite"/>
    </source>
</evidence>
<feature type="region of interest" description="Disordered" evidence="1">
    <location>
        <begin position="140"/>
        <end position="161"/>
    </location>
</feature>
<feature type="region of interest" description="Disordered" evidence="1">
    <location>
        <begin position="302"/>
        <end position="326"/>
    </location>
</feature>
<organism evidence="3 4">
    <name type="scientific">Littorina saxatilis</name>
    <dbReference type="NCBI Taxonomy" id="31220"/>
    <lineage>
        <taxon>Eukaryota</taxon>
        <taxon>Metazoa</taxon>
        <taxon>Spiralia</taxon>
        <taxon>Lophotrochozoa</taxon>
        <taxon>Mollusca</taxon>
        <taxon>Gastropoda</taxon>
        <taxon>Caenogastropoda</taxon>
        <taxon>Littorinimorpha</taxon>
        <taxon>Littorinoidea</taxon>
        <taxon>Littorinidae</taxon>
        <taxon>Littorina</taxon>
    </lineage>
</organism>
<feature type="chain" id="PRO_5042986858" evidence="2">
    <location>
        <begin position="17"/>
        <end position="753"/>
    </location>
</feature>
<proteinExistence type="predicted"/>
<comment type="caution">
    <text evidence="3">The sequence shown here is derived from an EMBL/GenBank/DDBJ whole genome shotgun (WGS) entry which is preliminary data.</text>
</comment>
<evidence type="ECO:0000313" key="3">
    <source>
        <dbReference type="EMBL" id="KAK7093249.1"/>
    </source>
</evidence>
<protein>
    <submittedName>
        <fullName evidence="3">Uncharacterized protein</fullName>
    </submittedName>
</protein>
<evidence type="ECO:0000256" key="2">
    <source>
        <dbReference type="SAM" id="SignalP"/>
    </source>
</evidence>
<dbReference type="AlphaFoldDB" id="A0AAN9AVC8"/>
<keyword evidence="4" id="KW-1185">Reference proteome</keyword>
<sequence length="753" mass="76486">MKLLILASCLVAGAMAGALYPGVAGGVRGGGRGVGGGVGGVGFGVGGVGGGVGGVGLGVGGVGGGVGVAGGLGGGGAVGVGGGGGGGGFGGVGGGTGVGEANGVGKAKAFSGVRGVAVNQNIAQNVQATGQNRGRINGAYGDDAARQDNKTQRVGNKFGNRANVYDNNNVASRKAADNAAASAFDANKYGQGADASRLLNDQIWAEGNHFYKGRRNNDDIDYAYDKKFDLRDNENGGFEFSESNNEHAQDDLSDRAANYARKVDKNSLRASAADAQKAARQSAAALNAAASGSNWDKFARKANSNAKAHGRNKDYSQKVDQSQGANRLWTDARRTASDIYKDLATADGSYLRHAKAFGGKGGTYGNDVLGYGLAGNGGYAAQPGYYNGGGGGEAAKGVHEGDIAAAWDQAAKTGLRQTEGAASNDRTEATFNRDQQLNDRVKGFDRQNKANSNDEGFSDWARQNARTANKVDAANAAAAKAWNRDQNLNNFNEDLVKKEAQRKRISDRNQNKKIYKKYFNNKNRAGDNWERLKYDRDQADDIFGYDTAAKKDWNQRASGNRYNEEQNNNGRNAQAARAAAAATANTANDYKKQADGFQDANAAHSNANSASRHGFDNSAWQKNAGQGLVNARTSNGQQFGRDSARHEHDATSAGAVGAGVGVGGGAGIGVARGAGIGVGGGAGIGVARGAGIGYGAGYPGGAGLGAAYGVAGGGAGGYGYGYPATYGGAGGVGLGSYGGGKYGGYGGGKYGGY</sequence>
<feature type="compositionally biased region" description="Low complexity" evidence="1">
    <location>
        <begin position="565"/>
        <end position="587"/>
    </location>
</feature>
<accession>A0AAN9AVC8</accession>
<dbReference type="EMBL" id="JBAMIC010000019">
    <property type="protein sequence ID" value="KAK7093249.1"/>
    <property type="molecule type" value="Genomic_DNA"/>
</dbReference>
<evidence type="ECO:0000313" key="4">
    <source>
        <dbReference type="Proteomes" id="UP001374579"/>
    </source>
</evidence>
<reference evidence="3 4" key="1">
    <citation type="submission" date="2024-02" db="EMBL/GenBank/DDBJ databases">
        <title>Chromosome-scale genome assembly of the rough periwinkle Littorina saxatilis.</title>
        <authorList>
            <person name="De Jode A."/>
            <person name="Faria R."/>
            <person name="Formenti G."/>
            <person name="Sims Y."/>
            <person name="Smith T.P."/>
            <person name="Tracey A."/>
            <person name="Wood J.M.D."/>
            <person name="Zagrodzka Z.B."/>
            <person name="Johannesson K."/>
            <person name="Butlin R.K."/>
            <person name="Leder E.H."/>
        </authorList>
    </citation>
    <scope>NUCLEOTIDE SEQUENCE [LARGE SCALE GENOMIC DNA]</scope>
    <source>
        <strain evidence="3">Snail1</strain>
        <tissue evidence="3">Muscle</tissue>
    </source>
</reference>
<dbReference type="Proteomes" id="UP001374579">
    <property type="component" value="Unassembled WGS sequence"/>
</dbReference>
<name>A0AAN9AVC8_9CAEN</name>
<gene>
    <name evidence="3" type="ORF">V1264_007038</name>
</gene>
<keyword evidence="2" id="KW-0732">Signal</keyword>
<feature type="region of interest" description="Disordered" evidence="1">
    <location>
        <begin position="560"/>
        <end position="587"/>
    </location>
</feature>
<feature type="signal peptide" evidence="2">
    <location>
        <begin position="1"/>
        <end position="16"/>
    </location>
</feature>
<feature type="region of interest" description="Disordered" evidence="1">
    <location>
        <begin position="632"/>
        <end position="651"/>
    </location>
</feature>